<accession>A0ABQ0BBN0</accession>
<reference evidence="1 2" key="1">
    <citation type="submission" date="2024-04" db="EMBL/GenBank/DDBJ databases">
        <title>Defined microbial consortia suppress multidrug-resistant proinflammatory Enterobacteriaceae via ecological control.</title>
        <authorList>
            <person name="Furuichi M."/>
            <person name="Kawaguchi T."/>
            <person name="Pust M."/>
            <person name="Yasuma K."/>
            <person name="Plichta D."/>
            <person name="Hasegawa N."/>
            <person name="Ohya T."/>
            <person name="Bhattarai S."/>
            <person name="Sasajima S."/>
            <person name="Aoto Y."/>
            <person name="Tuganbaev T."/>
            <person name="Yaginuma M."/>
            <person name="Ueda M."/>
            <person name="Okahashi N."/>
            <person name="Amafuji K."/>
            <person name="Kiridooshi Y."/>
            <person name="Sugita K."/>
            <person name="Strazar M."/>
            <person name="Skelly A."/>
            <person name="Suda W."/>
            <person name="Hattori M."/>
            <person name="Nakamoto N."/>
            <person name="Caballero S."/>
            <person name="Norman J."/>
            <person name="Olle B."/>
            <person name="Tanoue T."/>
            <person name="Arita M."/>
            <person name="Bucci V."/>
            <person name="Atarashi K."/>
            <person name="Xavier R."/>
            <person name="Honda K."/>
        </authorList>
    </citation>
    <scope>NUCLEOTIDE SEQUENCE [LARGE SCALE GENOMIC DNA]</scope>
    <source>
        <strain evidence="2">k04-0078-D8-1</strain>
    </source>
</reference>
<comment type="caution">
    <text evidence="1">The sequence shown here is derived from an EMBL/GenBank/DDBJ whole genome shotgun (WGS) entry which is preliminary data.</text>
</comment>
<sequence length="525" mass="59621">MKVNGELDNGLVRYESKSEIMYSDRFAGFVGFAGADISKLPLFKTELLPSAIRGFSDSLIESLQVSSGMVAPAVMTVGCLGIQKKYSVHPLPDWYEPGNLYTAIVAEASERKSPAMKEIMKPVYDYERKENEKLASEIAIYETKKKILEGKIANITKSAVRPYKKSTEDKHFDVEILTDLQQELNELEEVTPIRLVADDVTMEVLGKLMEQNRERIGIFSTEGGIFNTLAGRYSDKTVIDIVLKGYSGDRFAQDRVTRAGQTLDHPLIAILLYVQPIVIKEIMDNSEFVGRGLNARFLYSIPPSTIGERKYRVKQISDLDRADYCDVIQRLLAIPVPDKPKAIELEEEADRLAEDFFYEIEDKMKESSTEFKAWLGKLHGTTMRIALVLHCFEYIERSEYHKISEQTMSNAIGIGRYFRSHAEAAFSIMGLTDPSEVRDAKYILKRIDSTGLMEIKLRDLHDVCRDRKGMEKKGGMIPGLQCLIEHGYIRIQKSIPATQNPQKGGRPSEIVYVNPEYIRWKKKKV</sequence>
<name>A0ABQ0BBN0_9FIRM</name>
<protein>
    <recommendedName>
        <fullName evidence="3">DUF3987 domain-containing protein</fullName>
    </recommendedName>
</protein>
<gene>
    <name evidence="1" type="ORF">K040078D81_29850</name>
</gene>
<dbReference type="InterPro" id="IPR025048">
    <property type="entry name" value="DUF3987"/>
</dbReference>
<dbReference type="Pfam" id="PF13148">
    <property type="entry name" value="DUF3987"/>
    <property type="match status" value="1"/>
</dbReference>
<evidence type="ECO:0008006" key="3">
    <source>
        <dbReference type="Google" id="ProtNLM"/>
    </source>
</evidence>
<dbReference type="RefSeq" id="WP_369861269.1">
    <property type="nucleotide sequence ID" value="NZ_BAABYW010000001.1"/>
</dbReference>
<keyword evidence="2" id="KW-1185">Reference proteome</keyword>
<dbReference type="Proteomes" id="UP001600943">
    <property type="component" value="Unassembled WGS sequence"/>
</dbReference>
<evidence type="ECO:0000313" key="2">
    <source>
        <dbReference type="Proteomes" id="UP001600943"/>
    </source>
</evidence>
<evidence type="ECO:0000313" key="1">
    <source>
        <dbReference type="EMBL" id="GAA6408868.1"/>
    </source>
</evidence>
<dbReference type="EMBL" id="BAABYW010000001">
    <property type="protein sequence ID" value="GAA6408868.1"/>
    <property type="molecule type" value="Genomic_DNA"/>
</dbReference>
<proteinExistence type="predicted"/>
<organism evidence="1 2">
    <name type="scientific">Blautia hominis</name>
    <dbReference type="NCBI Taxonomy" id="2025493"/>
    <lineage>
        <taxon>Bacteria</taxon>
        <taxon>Bacillati</taxon>
        <taxon>Bacillota</taxon>
        <taxon>Clostridia</taxon>
        <taxon>Lachnospirales</taxon>
        <taxon>Lachnospiraceae</taxon>
        <taxon>Blautia</taxon>
    </lineage>
</organism>